<dbReference type="RefSeq" id="WP_025063247.1">
    <property type="nucleotide sequence ID" value="NZ_RAQK01000001.1"/>
</dbReference>
<dbReference type="Proteomes" id="UP000284407">
    <property type="component" value="Unassembled WGS sequence"/>
</dbReference>
<dbReference type="STRING" id="1443111.Z949_2849"/>
<name>A0A420DPT1_9RHOB</name>
<feature type="signal peptide" evidence="4">
    <location>
        <begin position="1"/>
        <end position="19"/>
    </location>
</feature>
<dbReference type="PANTHER" id="PTHR12151">
    <property type="entry name" value="ELECTRON TRANSPORT PROTIN SCO1/SENC FAMILY MEMBER"/>
    <property type="match status" value="1"/>
</dbReference>
<evidence type="ECO:0000256" key="3">
    <source>
        <dbReference type="PIRSR" id="PIRSR603782-2"/>
    </source>
</evidence>
<dbReference type="CDD" id="cd02968">
    <property type="entry name" value="SCO"/>
    <property type="match status" value="1"/>
</dbReference>
<evidence type="ECO:0000256" key="4">
    <source>
        <dbReference type="SAM" id="SignalP"/>
    </source>
</evidence>
<feature type="binding site" evidence="2">
    <location>
        <position position="58"/>
    </location>
    <ligand>
        <name>Cu cation</name>
        <dbReference type="ChEBI" id="CHEBI:23378"/>
    </ligand>
</feature>
<evidence type="ECO:0000313" key="5">
    <source>
        <dbReference type="EMBL" id="RKE96301.1"/>
    </source>
</evidence>
<evidence type="ECO:0000256" key="2">
    <source>
        <dbReference type="PIRSR" id="PIRSR603782-1"/>
    </source>
</evidence>
<dbReference type="InterPro" id="IPR003782">
    <property type="entry name" value="SCO1/SenC"/>
</dbReference>
<reference evidence="5 6" key="1">
    <citation type="submission" date="2018-09" db="EMBL/GenBank/DDBJ databases">
        <title>Genomic Encyclopedia of Archaeal and Bacterial Type Strains, Phase II (KMG-II): from individual species to whole genera.</title>
        <authorList>
            <person name="Goeker M."/>
        </authorList>
    </citation>
    <scope>NUCLEOTIDE SEQUENCE [LARGE SCALE GENOMIC DNA]</scope>
    <source>
        <strain evidence="5 6">DSM 11458</strain>
    </source>
</reference>
<comment type="similarity">
    <text evidence="1">Belongs to the SCO1/2 family.</text>
</comment>
<dbReference type="InterPro" id="IPR036249">
    <property type="entry name" value="Thioredoxin-like_sf"/>
</dbReference>
<dbReference type="Gene3D" id="3.40.30.10">
    <property type="entry name" value="Glutaredoxin"/>
    <property type="match status" value="1"/>
</dbReference>
<evidence type="ECO:0000313" key="6">
    <source>
        <dbReference type="Proteomes" id="UP000284407"/>
    </source>
</evidence>
<keyword evidence="4" id="KW-0732">Signal</keyword>
<dbReference type="Pfam" id="PF02630">
    <property type="entry name" value="SCO1-SenC"/>
    <property type="match status" value="1"/>
</dbReference>
<feature type="chain" id="PRO_5019126298" evidence="4">
    <location>
        <begin position="20"/>
        <end position="183"/>
    </location>
</feature>
<keyword evidence="6" id="KW-1185">Reference proteome</keyword>
<protein>
    <submittedName>
        <fullName evidence="5">Protein SCO1/2</fullName>
    </submittedName>
</protein>
<proteinExistence type="inferred from homology"/>
<evidence type="ECO:0000256" key="1">
    <source>
        <dbReference type="ARBA" id="ARBA00010996"/>
    </source>
</evidence>
<dbReference type="SUPFAM" id="SSF52833">
    <property type="entry name" value="Thioredoxin-like"/>
    <property type="match status" value="1"/>
</dbReference>
<dbReference type="GO" id="GO:0046872">
    <property type="term" value="F:metal ion binding"/>
    <property type="evidence" value="ECO:0007669"/>
    <property type="project" value="UniProtKB-KW"/>
</dbReference>
<organism evidence="5 6">
    <name type="scientific">Sulfitobacter guttiformis</name>
    <dbReference type="NCBI Taxonomy" id="74349"/>
    <lineage>
        <taxon>Bacteria</taxon>
        <taxon>Pseudomonadati</taxon>
        <taxon>Pseudomonadota</taxon>
        <taxon>Alphaproteobacteria</taxon>
        <taxon>Rhodobacterales</taxon>
        <taxon>Roseobacteraceae</taxon>
        <taxon>Sulfitobacter</taxon>
    </lineage>
</organism>
<feature type="binding site" evidence="2">
    <location>
        <position position="147"/>
    </location>
    <ligand>
        <name>Cu cation</name>
        <dbReference type="ChEBI" id="CHEBI:23378"/>
    </ligand>
</feature>
<sequence>MIRAALLAMFFATSTAAGSSLPFDTGGAYSLTNQFGQTRTQSDPDGHAQLVFFGYANCPGICSAAMPLIADVVDAVAGHGITLRPVMITVDPARDTVENMAIPMANYHPDFIGLTGSPAALDTAYQAFNIDHKLVYDDPEYGPVFSHGALIYLMDSRGEVLSLIPPVLDTRRATEIALKYIAR</sequence>
<gene>
    <name evidence="5" type="ORF">C8N30_0858</name>
</gene>
<comment type="caution">
    <text evidence="5">The sequence shown here is derived from an EMBL/GenBank/DDBJ whole genome shotgun (WGS) entry which is preliminary data.</text>
</comment>
<keyword evidence="2" id="KW-0479">Metal-binding</keyword>
<accession>A0A420DPT1</accession>
<dbReference type="PANTHER" id="PTHR12151:SF25">
    <property type="entry name" value="LINALOOL DEHYDRATASE_ISOMERASE DOMAIN-CONTAINING PROTEIN"/>
    <property type="match status" value="1"/>
</dbReference>
<feature type="binding site" evidence="2">
    <location>
        <position position="62"/>
    </location>
    <ligand>
        <name>Cu cation</name>
        <dbReference type="ChEBI" id="CHEBI:23378"/>
    </ligand>
</feature>
<keyword evidence="3" id="KW-1015">Disulfide bond</keyword>
<feature type="disulfide bond" description="Redox-active" evidence="3">
    <location>
        <begin position="58"/>
        <end position="62"/>
    </location>
</feature>
<dbReference type="EMBL" id="RAQK01000001">
    <property type="protein sequence ID" value="RKE96301.1"/>
    <property type="molecule type" value="Genomic_DNA"/>
</dbReference>
<dbReference type="AlphaFoldDB" id="A0A420DPT1"/>
<keyword evidence="2" id="KW-0186">Copper</keyword>